<gene>
    <name evidence="2" type="ORF">PHISCL_08093</name>
</gene>
<feature type="region of interest" description="Disordered" evidence="1">
    <location>
        <begin position="292"/>
        <end position="311"/>
    </location>
</feature>
<protein>
    <recommendedName>
        <fullName evidence="4">PH domain-containing protein</fullName>
    </recommendedName>
</protein>
<organism evidence="2 3">
    <name type="scientific">Aspergillus sclerotialis</name>
    <dbReference type="NCBI Taxonomy" id="2070753"/>
    <lineage>
        <taxon>Eukaryota</taxon>
        <taxon>Fungi</taxon>
        <taxon>Dikarya</taxon>
        <taxon>Ascomycota</taxon>
        <taxon>Pezizomycotina</taxon>
        <taxon>Eurotiomycetes</taxon>
        <taxon>Eurotiomycetidae</taxon>
        <taxon>Eurotiales</taxon>
        <taxon>Aspergillaceae</taxon>
        <taxon>Aspergillus</taxon>
        <taxon>Aspergillus subgen. Polypaecilum</taxon>
    </lineage>
</organism>
<dbReference type="STRING" id="2070753.A0A3A2Z8X9"/>
<evidence type="ECO:0000313" key="2">
    <source>
        <dbReference type="EMBL" id="RJE19559.1"/>
    </source>
</evidence>
<accession>A0A3A2Z8X9</accession>
<dbReference type="OrthoDB" id="8059989at2759"/>
<dbReference type="EMBL" id="MVGC01000392">
    <property type="protein sequence ID" value="RJE19559.1"/>
    <property type="molecule type" value="Genomic_DNA"/>
</dbReference>
<evidence type="ECO:0000313" key="3">
    <source>
        <dbReference type="Proteomes" id="UP000266188"/>
    </source>
</evidence>
<keyword evidence="3" id="KW-1185">Reference proteome</keyword>
<evidence type="ECO:0008006" key="4">
    <source>
        <dbReference type="Google" id="ProtNLM"/>
    </source>
</evidence>
<dbReference type="Proteomes" id="UP000266188">
    <property type="component" value="Unassembled WGS sequence"/>
</dbReference>
<dbReference type="AlphaFoldDB" id="A0A3A2Z8X9"/>
<name>A0A3A2Z8X9_9EURO</name>
<sequence length="338" mass="38027">MYVCDMKFDTLQNGRGLCCYGCLYSWKLLFQEHDDNFELILSASSATEERQWKTEILKRTAVLSDITKPGPTDPRRYSFSSLDLAPLNRETHSAPSLARRSSMYSLGNPPVKSTLQHVVIKKTHCPNSTDEITRQVNGEIERPKLQSSQSPLILTTRRHDRIRLERFISDVYTRDVLPFPGMTLGKGDILLRPGAIIRKFSIRPAGFGRRSTSLSMPSHRVIATDAGSIEESTGIPDECSDKGSTIRYKGSEHSLDFERKDPTKLEDFPGALLARAKTVRLREVSQQISKPDFWSLGDGKDQSHSESNPWKSPLLQSIFSALGVRRVRRSRSRMGSGA</sequence>
<comment type="caution">
    <text evidence="2">The sequence shown here is derived from an EMBL/GenBank/DDBJ whole genome shotgun (WGS) entry which is preliminary data.</text>
</comment>
<reference evidence="3" key="1">
    <citation type="submission" date="2017-02" db="EMBL/GenBank/DDBJ databases">
        <authorList>
            <person name="Tafer H."/>
            <person name="Lopandic K."/>
        </authorList>
    </citation>
    <scope>NUCLEOTIDE SEQUENCE [LARGE SCALE GENOMIC DNA]</scope>
    <source>
        <strain evidence="3">CBS 366.77</strain>
    </source>
</reference>
<evidence type="ECO:0000256" key="1">
    <source>
        <dbReference type="SAM" id="MobiDB-lite"/>
    </source>
</evidence>
<proteinExistence type="predicted"/>